<organism evidence="3 4">
    <name type="scientific">Amycolatopsis australiensis</name>
    <dbReference type="NCBI Taxonomy" id="546364"/>
    <lineage>
        <taxon>Bacteria</taxon>
        <taxon>Bacillati</taxon>
        <taxon>Actinomycetota</taxon>
        <taxon>Actinomycetes</taxon>
        <taxon>Pseudonocardiales</taxon>
        <taxon>Pseudonocardiaceae</taxon>
        <taxon>Amycolatopsis</taxon>
    </lineage>
</organism>
<feature type="region of interest" description="Disordered" evidence="1">
    <location>
        <begin position="290"/>
        <end position="335"/>
    </location>
</feature>
<proteinExistence type="predicted"/>
<reference evidence="4" key="1">
    <citation type="submission" date="2016-11" db="EMBL/GenBank/DDBJ databases">
        <authorList>
            <person name="Varghese N."/>
            <person name="Submissions S."/>
        </authorList>
    </citation>
    <scope>NUCLEOTIDE SEQUENCE [LARGE SCALE GENOMIC DNA]</scope>
    <source>
        <strain evidence="4">DSM 44671</strain>
    </source>
</reference>
<protein>
    <recommendedName>
        <fullName evidence="5">CU044_5270 family protein</fullName>
    </recommendedName>
</protein>
<evidence type="ECO:0000313" key="4">
    <source>
        <dbReference type="Proteomes" id="UP000182740"/>
    </source>
</evidence>
<gene>
    <name evidence="3" type="ORF">SAMN04489730_1882</name>
</gene>
<evidence type="ECO:0000256" key="1">
    <source>
        <dbReference type="SAM" id="MobiDB-lite"/>
    </source>
</evidence>
<evidence type="ECO:0000313" key="3">
    <source>
        <dbReference type="EMBL" id="SFW60005.1"/>
    </source>
</evidence>
<dbReference type="OrthoDB" id="3387554at2"/>
<dbReference type="STRING" id="546364.SAMN04489730_1882"/>
<feature type="transmembrane region" description="Helical" evidence="2">
    <location>
        <begin position="60"/>
        <end position="80"/>
    </location>
</feature>
<keyword evidence="2" id="KW-1133">Transmembrane helix</keyword>
<accession>A0A1K1QJQ7</accession>
<name>A0A1K1QJQ7_9PSEU</name>
<keyword evidence="2" id="KW-0812">Transmembrane</keyword>
<dbReference type="RefSeq" id="WP_072475885.1">
    <property type="nucleotide sequence ID" value="NZ_FPJG01000006.1"/>
</dbReference>
<keyword evidence="4" id="KW-1185">Reference proteome</keyword>
<keyword evidence="2" id="KW-0472">Membrane</keyword>
<sequence length="352" mass="37706">MREDNVRKIWSDAELDAALADLHDDAGEDDGLAFARASLMTAAGTPEAPPQRRRRGSWRWIAVAAAVVTLVGGLAVVVSLRPPAPDPAGPAVQPVELDRPLVPGEFHYTQKLAWVLQPGVGRNFRLQQEVELWIPADPAGVWHRRSKWTGAIRDWSPEWGRYEISRAAFDEYGPGGVFPGQPPANWLTPDAAFVASLTPDRAQLAKALSRDIHTPSGTLAGAALASVRNVLALGLVRSDVRLALRDTLIAFPGVKAEPSLTPDGRPATVISAADTDRRLYLDPATARLLATTDGGASPANTEAPVSTSPMQPSSTSEPRTTTNAPVPVFPPRPEKFTEPEAVYSYAITRSSG</sequence>
<evidence type="ECO:0008006" key="5">
    <source>
        <dbReference type="Google" id="ProtNLM"/>
    </source>
</evidence>
<dbReference type="AlphaFoldDB" id="A0A1K1QJQ7"/>
<feature type="compositionally biased region" description="Polar residues" evidence="1">
    <location>
        <begin position="298"/>
        <end position="324"/>
    </location>
</feature>
<dbReference type="EMBL" id="FPJG01000006">
    <property type="protein sequence ID" value="SFW60005.1"/>
    <property type="molecule type" value="Genomic_DNA"/>
</dbReference>
<evidence type="ECO:0000256" key="2">
    <source>
        <dbReference type="SAM" id="Phobius"/>
    </source>
</evidence>
<dbReference type="Proteomes" id="UP000182740">
    <property type="component" value="Unassembled WGS sequence"/>
</dbReference>